<accession>A0A7S4ATB5</accession>
<dbReference type="InterPro" id="IPR018936">
    <property type="entry name" value="PI3/4_kinase_CS"/>
</dbReference>
<dbReference type="GO" id="GO:0005737">
    <property type="term" value="C:cytoplasm"/>
    <property type="evidence" value="ECO:0007669"/>
    <property type="project" value="TreeGrafter"/>
</dbReference>
<dbReference type="EMBL" id="HBIX01028348">
    <property type="protein sequence ID" value="CAE0726367.1"/>
    <property type="molecule type" value="Transcribed_RNA"/>
</dbReference>
<dbReference type="GO" id="GO:0048015">
    <property type="term" value="P:phosphatidylinositol-mediated signaling"/>
    <property type="evidence" value="ECO:0007669"/>
    <property type="project" value="TreeGrafter"/>
</dbReference>
<dbReference type="InterPro" id="IPR011009">
    <property type="entry name" value="Kinase-like_dom_sf"/>
</dbReference>
<dbReference type="GO" id="GO:0046854">
    <property type="term" value="P:phosphatidylinositol phosphate biosynthetic process"/>
    <property type="evidence" value="ECO:0007669"/>
    <property type="project" value="InterPro"/>
</dbReference>
<keyword evidence="1" id="KW-0808">Transferase</keyword>
<feature type="domain" description="PI3K/PI4K catalytic" evidence="4">
    <location>
        <begin position="703"/>
        <end position="997"/>
    </location>
</feature>
<dbReference type="InterPro" id="IPR036940">
    <property type="entry name" value="PI3/4_kinase_cat_sf"/>
</dbReference>
<dbReference type="Pfam" id="PF00454">
    <property type="entry name" value="PI3_PI4_kinase"/>
    <property type="match status" value="1"/>
</dbReference>
<dbReference type="Gene3D" id="1.10.1070.11">
    <property type="entry name" value="Phosphatidylinositol 3-/4-kinase, catalytic domain"/>
    <property type="match status" value="1"/>
</dbReference>
<dbReference type="PANTHER" id="PTHR10048">
    <property type="entry name" value="PHOSPHATIDYLINOSITOL KINASE"/>
    <property type="match status" value="1"/>
</dbReference>
<dbReference type="Gene3D" id="3.30.1010.10">
    <property type="entry name" value="Phosphatidylinositol 3-kinase Catalytic Subunit, Chain A, domain 4"/>
    <property type="match status" value="1"/>
</dbReference>
<gene>
    <name evidence="5" type="ORF">PAUS00366_LOCUS19124</name>
</gene>
<protein>
    <recommendedName>
        <fullName evidence="4">PI3K/PI4K catalytic domain-containing protein</fullName>
    </recommendedName>
</protein>
<keyword evidence="2" id="KW-0418">Kinase</keyword>
<sequence length="1012" mass="114646">MFDVTNFLMRWLFLSNLVRNIAEIQTLPYNPSIPQSSHVTPVNYDGQTINGNYEHMAHSDQSSLPSLSTATNVKCEDVWRDQCLRGILSYPPGSQRLLIMDAMRAELVERLSWSLKEADQTLDNHERSRCRRETEIYRQEEEGSALYKKLKASSPPKKDSQNDCNGKEEKTVLGPDIDPNVRIKVAEKYDKKSVSLGSTPELTLGDEGEETRSDLTIGDLYDGGNEREEDKIPEPSADEVNDARNTIRVVRDFLPQLVSVVLKSPPAFDPRLVNPVEKLRSLIVRRCVDDANWGVDMCWLLEAEVGRAWKSLFEHRQQTGRRLIIVLPADKAAVLATIGSGKREAFDLLQDAEQATAFGYTIPFEDNMFYRDPHHLHQQQQHYYGQDVPVPPSKKLPSSLSLRRCSHFGDTMHFIDRLTKISLDMRNVPIVHRKDFLHNSLREMNRRLRRRMVTRGDVSIDVEDHRSPDDWPLTSDVTSDMLMYSVHLPLDPKQNKLWPGDASTPSDSNEGAVRILNIVVEEAIVLSSRERCPYLIRVEVADTNLRGKDSRLYASGAPGLGATMEEALTMNARPTSRAAPIGGNQQDHGFGNYHIPSELLAPTSDNLKKPQRVATTNKDLLTDIAPKEMPRGGWQANETVFYSHNPEDVYTINPYDTVRENEFEELHHQMYEDGMVAQSPPSTEQRGPIVSTRGALLDRIFGQPLTENCEEIRQASPYGKVEGWRLASFIMKAGEDIRREALVMQIISKLNDWFKTDIPEPYRPYMRPYTIMCVGGDAGIVECLADAKSVDEVKKGTDGFESLRDYFERAYGPPGTYSNPYQQEPGATRMLSFDEAQDNFLRSLVGYSVICYILQIKDRHNANIMMDREGNIIHIDFGFVLGDTPKMCKVPIFSEKAPFKLSDEYWEVLGGWNTNQGGLGVRFCHMFEHAFACASAHSDEIAALVEATMLTMTQNYRQARTLANGVRKRLKMRGPPGSNEQKAFIMELVNAARTSMGTATYDWLQRNMNGYQ</sequence>
<dbReference type="SMART" id="SM00146">
    <property type="entry name" value="PI3Kc"/>
    <property type="match status" value="1"/>
</dbReference>
<proteinExistence type="predicted"/>
<dbReference type="AlphaFoldDB" id="A0A7S4ATB5"/>
<dbReference type="SUPFAM" id="SSF56112">
    <property type="entry name" value="Protein kinase-like (PK-like)"/>
    <property type="match status" value="1"/>
</dbReference>
<dbReference type="GO" id="GO:0016020">
    <property type="term" value="C:membrane"/>
    <property type="evidence" value="ECO:0007669"/>
    <property type="project" value="TreeGrafter"/>
</dbReference>
<evidence type="ECO:0000256" key="1">
    <source>
        <dbReference type="ARBA" id="ARBA00022679"/>
    </source>
</evidence>
<organism evidence="5">
    <name type="scientific">Pseudo-nitzschia australis</name>
    <dbReference type="NCBI Taxonomy" id="44445"/>
    <lineage>
        <taxon>Eukaryota</taxon>
        <taxon>Sar</taxon>
        <taxon>Stramenopiles</taxon>
        <taxon>Ochrophyta</taxon>
        <taxon>Bacillariophyta</taxon>
        <taxon>Bacillariophyceae</taxon>
        <taxon>Bacillariophycidae</taxon>
        <taxon>Bacillariales</taxon>
        <taxon>Bacillariaceae</taxon>
        <taxon>Pseudo-nitzschia</taxon>
    </lineage>
</organism>
<dbReference type="GO" id="GO:0004430">
    <property type="term" value="F:1-phosphatidylinositol 4-kinase activity"/>
    <property type="evidence" value="ECO:0007669"/>
    <property type="project" value="TreeGrafter"/>
</dbReference>
<evidence type="ECO:0000313" key="5">
    <source>
        <dbReference type="EMBL" id="CAE0726367.1"/>
    </source>
</evidence>
<feature type="compositionally biased region" description="Basic and acidic residues" evidence="3">
    <location>
        <begin position="156"/>
        <end position="171"/>
    </location>
</feature>
<dbReference type="PROSITE" id="PS50290">
    <property type="entry name" value="PI3_4_KINASE_3"/>
    <property type="match status" value="1"/>
</dbReference>
<evidence type="ECO:0000259" key="4">
    <source>
        <dbReference type="PROSITE" id="PS50290"/>
    </source>
</evidence>
<feature type="region of interest" description="Disordered" evidence="3">
    <location>
        <begin position="196"/>
        <end position="238"/>
    </location>
</feature>
<evidence type="ECO:0000256" key="3">
    <source>
        <dbReference type="SAM" id="MobiDB-lite"/>
    </source>
</evidence>
<dbReference type="PROSITE" id="PS00916">
    <property type="entry name" value="PI3_4_KINASE_2"/>
    <property type="match status" value="1"/>
</dbReference>
<dbReference type="PANTHER" id="PTHR10048:SF22">
    <property type="entry name" value="PHOSPHATIDYLINOSITOL 4-KINASE BETA"/>
    <property type="match status" value="1"/>
</dbReference>
<feature type="region of interest" description="Disordered" evidence="3">
    <location>
        <begin position="145"/>
        <end position="175"/>
    </location>
</feature>
<reference evidence="5" key="1">
    <citation type="submission" date="2021-01" db="EMBL/GenBank/DDBJ databases">
        <authorList>
            <person name="Corre E."/>
            <person name="Pelletier E."/>
            <person name="Niang G."/>
            <person name="Scheremetjew M."/>
            <person name="Finn R."/>
            <person name="Kale V."/>
            <person name="Holt S."/>
            <person name="Cochrane G."/>
            <person name="Meng A."/>
            <person name="Brown T."/>
            <person name="Cohen L."/>
        </authorList>
    </citation>
    <scope>NUCLEOTIDE SEQUENCE</scope>
    <source>
        <strain evidence="5">10249 10 AB</strain>
    </source>
</reference>
<feature type="compositionally biased region" description="Basic and acidic residues" evidence="3">
    <location>
        <begin position="224"/>
        <end position="233"/>
    </location>
</feature>
<dbReference type="CDD" id="cd00893">
    <property type="entry name" value="PI4Kc_III"/>
    <property type="match status" value="1"/>
</dbReference>
<dbReference type="InterPro" id="IPR000403">
    <property type="entry name" value="PI3/4_kinase_cat_dom"/>
</dbReference>
<dbReference type="InterPro" id="IPR015433">
    <property type="entry name" value="PI3/4_kinase"/>
</dbReference>
<evidence type="ECO:0000256" key="2">
    <source>
        <dbReference type="ARBA" id="ARBA00022777"/>
    </source>
</evidence>
<name>A0A7S4ATB5_9STRA</name>